<name>W3WTQ9_PESFW</name>
<dbReference type="PANTHER" id="PTHR42738">
    <property type="entry name" value="HYDROXYMETHYLGLUTARYL-COA LYASE"/>
    <property type="match status" value="1"/>
</dbReference>
<keyword evidence="9" id="KW-1185">Reference proteome</keyword>
<dbReference type="CDD" id="cd06558">
    <property type="entry name" value="crotonase-like"/>
    <property type="match status" value="1"/>
</dbReference>
<evidence type="ECO:0000256" key="6">
    <source>
        <dbReference type="ARBA" id="ARBA00049877"/>
    </source>
</evidence>
<dbReference type="STRING" id="1229662.W3WTQ9"/>
<comment type="similarity">
    <text evidence="2">Belongs to the HMG-CoA lyase family.</text>
</comment>
<dbReference type="GeneID" id="19276112"/>
<dbReference type="CDD" id="cd07938">
    <property type="entry name" value="DRE_TIM_HMGL"/>
    <property type="match status" value="1"/>
</dbReference>
<dbReference type="PANTHER" id="PTHR42738:SF17">
    <property type="entry name" value="HYDROXYMETHYLGLUTARYL-COA LYASE"/>
    <property type="match status" value="1"/>
</dbReference>
<proteinExistence type="inferred from homology"/>
<dbReference type="GO" id="GO:0004419">
    <property type="term" value="F:hydroxymethylglutaryl-CoA lyase activity"/>
    <property type="evidence" value="ECO:0007669"/>
    <property type="project" value="UniProtKB-EC"/>
</dbReference>
<organism evidence="8 9">
    <name type="scientific">Pestalotiopsis fici (strain W106-1 / CGMCC3.15140)</name>
    <dbReference type="NCBI Taxonomy" id="1229662"/>
    <lineage>
        <taxon>Eukaryota</taxon>
        <taxon>Fungi</taxon>
        <taxon>Dikarya</taxon>
        <taxon>Ascomycota</taxon>
        <taxon>Pezizomycotina</taxon>
        <taxon>Sordariomycetes</taxon>
        <taxon>Xylariomycetidae</taxon>
        <taxon>Amphisphaeriales</taxon>
        <taxon>Sporocadaceae</taxon>
        <taxon>Pestalotiopsis</taxon>
    </lineage>
</organism>
<keyword evidence="5" id="KW-0456">Lyase</keyword>
<dbReference type="Gene3D" id="3.20.20.70">
    <property type="entry name" value="Aldolase class I"/>
    <property type="match status" value="1"/>
</dbReference>
<dbReference type="InterPro" id="IPR000891">
    <property type="entry name" value="PYR_CT"/>
</dbReference>
<dbReference type="UniPathway" id="UPA00896">
    <property type="reaction ID" value="UER00863"/>
</dbReference>
<dbReference type="eggNOG" id="KOG2368">
    <property type="taxonomic scope" value="Eukaryota"/>
</dbReference>
<dbReference type="GO" id="GO:0046951">
    <property type="term" value="P:ketone body biosynthetic process"/>
    <property type="evidence" value="ECO:0007669"/>
    <property type="project" value="TreeGrafter"/>
</dbReference>
<dbReference type="InterPro" id="IPR013785">
    <property type="entry name" value="Aldolase_TIM"/>
</dbReference>
<reference evidence="9" key="1">
    <citation type="journal article" date="2015" name="BMC Genomics">
        <title>Genomic and transcriptomic analysis of the endophytic fungus Pestalotiopsis fici reveals its lifestyle and high potential for synthesis of natural products.</title>
        <authorList>
            <person name="Wang X."/>
            <person name="Zhang X."/>
            <person name="Liu L."/>
            <person name="Xiang M."/>
            <person name="Wang W."/>
            <person name="Sun X."/>
            <person name="Che Y."/>
            <person name="Guo L."/>
            <person name="Liu G."/>
            <person name="Guo L."/>
            <person name="Wang C."/>
            <person name="Yin W.B."/>
            <person name="Stadler M."/>
            <person name="Zhang X."/>
            <person name="Liu X."/>
        </authorList>
    </citation>
    <scope>NUCLEOTIDE SEQUENCE [LARGE SCALE GENOMIC DNA]</scope>
    <source>
        <strain evidence="9">W106-1 / CGMCC3.15140</strain>
    </source>
</reference>
<dbReference type="FunFam" id="3.20.20.70:FF:000201">
    <property type="entry name" value="Hydroxymethylglutaryl-CoA lyase"/>
    <property type="match status" value="1"/>
</dbReference>
<evidence type="ECO:0000256" key="4">
    <source>
        <dbReference type="ARBA" id="ARBA00022723"/>
    </source>
</evidence>
<dbReference type="EMBL" id="KI912116">
    <property type="protein sequence ID" value="ETS77225.1"/>
    <property type="molecule type" value="Genomic_DNA"/>
</dbReference>
<dbReference type="GO" id="GO:0046872">
    <property type="term" value="F:metal ion binding"/>
    <property type="evidence" value="ECO:0007669"/>
    <property type="project" value="UniProtKB-KW"/>
</dbReference>
<keyword evidence="4" id="KW-0479">Metal-binding</keyword>
<dbReference type="InParanoid" id="W3WTQ9"/>
<dbReference type="eggNOG" id="KOG1679">
    <property type="taxonomic scope" value="Eukaryota"/>
</dbReference>
<evidence type="ECO:0000256" key="3">
    <source>
        <dbReference type="ARBA" id="ARBA00012910"/>
    </source>
</evidence>
<dbReference type="HOGENOM" id="CLU_022138_4_1_1"/>
<evidence type="ECO:0000259" key="7">
    <source>
        <dbReference type="PROSITE" id="PS50991"/>
    </source>
</evidence>
<evidence type="ECO:0000313" key="8">
    <source>
        <dbReference type="EMBL" id="ETS77225.1"/>
    </source>
</evidence>
<dbReference type="Gene3D" id="3.90.226.10">
    <property type="entry name" value="2-enoyl-CoA Hydratase, Chain A, domain 1"/>
    <property type="match status" value="1"/>
</dbReference>
<gene>
    <name evidence="8" type="ORF">PFICI_11099</name>
</gene>
<dbReference type="InterPro" id="IPR043594">
    <property type="entry name" value="HMGL"/>
</dbReference>
<evidence type="ECO:0000256" key="2">
    <source>
        <dbReference type="ARBA" id="ARBA00009405"/>
    </source>
</evidence>
<accession>W3WTQ9</accession>
<protein>
    <recommendedName>
        <fullName evidence="3">hydroxymethylglutaryl-CoA lyase</fullName>
        <ecNumber evidence="3">4.1.3.4</ecNumber>
    </recommendedName>
</protein>
<dbReference type="InterPro" id="IPR001753">
    <property type="entry name" value="Enoyl-CoA_hydra/iso"/>
</dbReference>
<dbReference type="AlphaFoldDB" id="W3WTQ9"/>
<dbReference type="SUPFAM" id="SSF52096">
    <property type="entry name" value="ClpP/crotonase"/>
    <property type="match status" value="1"/>
</dbReference>
<dbReference type="Pfam" id="PF00682">
    <property type="entry name" value="HMGL-like"/>
    <property type="match status" value="1"/>
</dbReference>
<comment type="pathway">
    <text evidence="1">Metabolic intermediate metabolism; (S)-3-hydroxy-3-methylglutaryl-CoA degradation; acetoacetate from (S)-3-hydroxy-3-methylglutaryl-CoA: step 1/1.</text>
</comment>
<evidence type="ECO:0000313" key="9">
    <source>
        <dbReference type="Proteomes" id="UP000030651"/>
    </source>
</evidence>
<sequence length="601" mass="64581">MDVRIVEVGPRDGLQNISTLVPTAVKLELIARLHAAGLKIIELTSCVSPKSIPQLADHDKILSDGAVQALLGRQQNHDDLQLPVLVPNRKGLETARKYGVCEVAVFVSATEGFSRANIHCSVEEGIGRAKEVADLCIPAGIKVRGYVSCIFADPFDGKTSEAAVLEVVERLLDMGCYEVSLGDTLGVGVPGDVRRLLGYLFANGVPAGKLAGHFHDTYGQALGNVWEAFQQGLRTFDSSVAGLGGCPFAPGAQGNLATEDLVYMFEESGVSTGVDLIKLAETGHWISQKLSRRHDSRAGSAIIKKRTNTLPQSTAKTSRGLPSTNWAVQKETEGLKVLCSGRNRKIILSRPENGNALTASMIEQLTTFFDQSATDGSIRRIVITAQGKFFCTGMDLSQQGPVAKDQSASDNQFNRLTRLFEAIDRAPQVTVAAINGPAFGGGIGLAFACDIRIGVSAAALTLSEVKLGLCPATISKYVIREWGLAFAREAMLSGRTIPLSELRSLGIVAATCESTSDLEKLIDEYLLRLRVAAPRASSLCKDLIRASPLGLSPTTQQEAIRSAFDEMMKPGGESEHGLKEFRAGRRHVNWDSYNLESKSKL</sequence>
<dbReference type="NCBIfam" id="NF004283">
    <property type="entry name" value="PRK05692.1"/>
    <property type="match status" value="1"/>
</dbReference>
<comment type="catalytic activity">
    <reaction evidence="6">
        <text>(3S)-3-hydroxy-3-methylglutaryl-CoA = acetoacetate + acetyl-CoA</text>
        <dbReference type="Rhea" id="RHEA:24404"/>
        <dbReference type="ChEBI" id="CHEBI:13705"/>
        <dbReference type="ChEBI" id="CHEBI:43074"/>
        <dbReference type="ChEBI" id="CHEBI:57288"/>
        <dbReference type="EC" id="4.1.3.4"/>
    </reaction>
</comment>
<dbReference type="SUPFAM" id="SSF51569">
    <property type="entry name" value="Aldolase"/>
    <property type="match status" value="1"/>
</dbReference>
<dbReference type="Pfam" id="PF00378">
    <property type="entry name" value="ECH_1"/>
    <property type="match status" value="1"/>
</dbReference>
<evidence type="ECO:0000256" key="1">
    <source>
        <dbReference type="ARBA" id="ARBA00005143"/>
    </source>
</evidence>
<dbReference type="RefSeq" id="XP_007837871.1">
    <property type="nucleotide sequence ID" value="XM_007839680.1"/>
</dbReference>
<dbReference type="OrthoDB" id="10253869at2759"/>
<dbReference type="InterPro" id="IPR029045">
    <property type="entry name" value="ClpP/crotonase-like_dom_sf"/>
</dbReference>
<dbReference type="Proteomes" id="UP000030651">
    <property type="component" value="Unassembled WGS sequence"/>
</dbReference>
<feature type="domain" description="Pyruvate carboxyltransferase" evidence="7">
    <location>
        <begin position="3"/>
        <end position="280"/>
    </location>
</feature>
<dbReference type="GO" id="GO:0006552">
    <property type="term" value="P:L-leucine catabolic process"/>
    <property type="evidence" value="ECO:0007669"/>
    <property type="project" value="TreeGrafter"/>
</dbReference>
<dbReference type="PROSITE" id="PS50991">
    <property type="entry name" value="PYR_CT"/>
    <property type="match status" value="1"/>
</dbReference>
<dbReference type="OMA" id="KEFQAGR"/>
<dbReference type="KEGG" id="pfy:PFICI_11099"/>
<dbReference type="EC" id="4.1.3.4" evidence="3"/>
<evidence type="ECO:0000256" key="5">
    <source>
        <dbReference type="ARBA" id="ARBA00023239"/>
    </source>
</evidence>